<sequence length="315" mass="34654">MGEPDPVKLEPHLVAQPVADSEPQEQLHQATGDDSHQAIADGSHQDMADDSHHTMADESLPAMGDDSHQAMGEGSHQAIGANSHLAVEPQEKAEPETELQEKELMLLEPQEKLYASPDSQGQEKAYSDSHEKAYNEQNWQIVALGSVCQLEGCKYAGENGASRRMHRHCLQLTPTGARCTYNTERTSNLPGHDRVHLKGELEKEEAGHGAHSGDSGKPKKSLKRKAEKTLTEGQQTAFADVGASIEQMADLQRKGIQFVEDCRLYRPKEIKDCLLGSPREEKRETEARQLLVKIDSFLRKSGCSIGDLDLGFGES</sequence>
<organism evidence="2 3">
    <name type="scientific">Klebsormidium nitens</name>
    <name type="common">Green alga</name>
    <name type="synonym">Ulothrix nitens</name>
    <dbReference type="NCBI Taxonomy" id="105231"/>
    <lineage>
        <taxon>Eukaryota</taxon>
        <taxon>Viridiplantae</taxon>
        <taxon>Streptophyta</taxon>
        <taxon>Klebsormidiophyceae</taxon>
        <taxon>Klebsormidiales</taxon>
        <taxon>Klebsormidiaceae</taxon>
        <taxon>Klebsormidium</taxon>
    </lineage>
</organism>
<feature type="compositionally biased region" description="Basic and acidic residues" evidence="1">
    <location>
        <begin position="43"/>
        <end position="56"/>
    </location>
</feature>
<evidence type="ECO:0000256" key="1">
    <source>
        <dbReference type="SAM" id="MobiDB-lite"/>
    </source>
</evidence>
<feature type="region of interest" description="Disordered" evidence="1">
    <location>
        <begin position="203"/>
        <end position="231"/>
    </location>
</feature>
<dbReference type="Proteomes" id="UP000054558">
    <property type="component" value="Unassembled WGS sequence"/>
</dbReference>
<proteinExistence type="predicted"/>
<dbReference type="AlphaFoldDB" id="A0A1Y1HKR1"/>
<gene>
    <name evidence="2" type="ORF">KFL_000260100</name>
</gene>
<keyword evidence="3" id="KW-1185">Reference proteome</keyword>
<evidence type="ECO:0000313" key="2">
    <source>
        <dbReference type="EMBL" id="GAQ79195.1"/>
    </source>
</evidence>
<name>A0A1Y1HKR1_KLENI</name>
<protein>
    <submittedName>
        <fullName evidence="2">Uncharacterized protein</fullName>
    </submittedName>
</protein>
<evidence type="ECO:0000313" key="3">
    <source>
        <dbReference type="Proteomes" id="UP000054558"/>
    </source>
</evidence>
<reference evidence="2 3" key="1">
    <citation type="journal article" date="2014" name="Nat. Commun.">
        <title>Klebsormidium flaccidum genome reveals primary factors for plant terrestrial adaptation.</title>
        <authorList>
            <person name="Hori K."/>
            <person name="Maruyama F."/>
            <person name="Fujisawa T."/>
            <person name="Togashi T."/>
            <person name="Yamamoto N."/>
            <person name="Seo M."/>
            <person name="Sato S."/>
            <person name="Yamada T."/>
            <person name="Mori H."/>
            <person name="Tajima N."/>
            <person name="Moriyama T."/>
            <person name="Ikeuchi M."/>
            <person name="Watanabe M."/>
            <person name="Wada H."/>
            <person name="Kobayashi K."/>
            <person name="Saito M."/>
            <person name="Masuda T."/>
            <person name="Sasaki-Sekimoto Y."/>
            <person name="Mashiguchi K."/>
            <person name="Awai K."/>
            <person name="Shimojima M."/>
            <person name="Masuda S."/>
            <person name="Iwai M."/>
            <person name="Nobusawa T."/>
            <person name="Narise T."/>
            <person name="Kondo S."/>
            <person name="Saito H."/>
            <person name="Sato R."/>
            <person name="Murakawa M."/>
            <person name="Ihara Y."/>
            <person name="Oshima-Yamada Y."/>
            <person name="Ohtaka K."/>
            <person name="Satoh M."/>
            <person name="Sonobe K."/>
            <person name="Ishii M."/>
            <person name="Ohtani R."/>
            <person name="Kanamori-Sato M."/>
            <person name="Honoki R."/>
            <person name="Miyazaki D."/>
            <person name="Mochizuki H."/>
            <person name="Umetsu J."/>
            <person name="Higashi K."/>
            <person name="Shibata D."/>
            <person name="Kamiya Y."/>
            <person name="Sato N."/>
            <person name="Nakamura Y."/>
            <person name="Tabata S."/>
            <person name="Ida S."/>
            <person name="Kurokawa K."/>
            <person name="Ohta H."/>
        </authorList>
    </citation>
    <scope>NUCLEOTIDE SEQUENCE [LARGE SCALE GENOMIC DNA]</scope>
    <source>
        <strain evidence="2 3">NIES-2285</strain>
    </source>
</reference>
<accession>A0A1Y1HKR1</accession>
<feature type="region of interest" description="Disordered" evidence="1">
    <location>
        <begin position="1"/>
        <end position="76"/>
    </location>
</feature>
<feature type="compositionally biased region" description="Basic and acidic residues" evidence="1">
    <location>
        <begin position="1"/>
        <end position="11"/>
    </location>
</feature>
<dbReference type="EMBL" id="DF236975">
    <property type="protein sequence ID" value="GAQ79195.1"/>
    <property type="molecule type" value="Genomic_DNA"/>
</dbReference>